<dbReference type="AlphaFoldDB" id="A0A4T0X7U0"/>
<organism evidence="1 2">
    <name type="scientific">Pichia inconspicua</name>
    <dbReference type="NCBI Taxonomy" id="52247"/>
    <lineage>
        <taxon>Eukaryota</taxon>
        <taxon>Fungi</taxon>
        <taxon>Dikarya</taxon>
        <taxon>Ascomycota</taxon>
        <taxon>Saccharomycotina</taxon>
        <taxon>Pichiomycetes</taxon>
        <taxon>Pichiales</taxon>
        <taxon>Pichiaceae</taxon>
        <taxon>Pichia</taxon>
    </lineage>
</organism>
<comment type="caution">
    <text evidence="1">The sequence shown here is derived from an EMBL/GenBank/DDBJ whole genome shotgun (WGS) entry which is preliminary data.</text>
</comment>
<dbReference type="Proteomes" id="UP000307173">
    <property type="component" value="Unassembled WGS sequence"/>
</dbReference>
<gene>
    <name evidence="1" type="ORF">CANINC_000540</name>
</gene>
<protein>
    <submittedName>
        <fullName evidence="1">Uncharacterized protein</fullName>
    </submittedName>
</protein>
<sequence>MLRTIAQASANTIVWNLFSNRNITNQLQSTVRDRNRLPSVADIHRSGIPGLLNKAFIPPYVFCHNEAKGGPNHIFFQCEGVINFLNRLTIDSIHPNEYVCKILSTKNSIKANEMIRLLVFMANKLKRVQLEQSTIPDTEIRFIVSFSLKIINV</sequence>
<dbReference type="EMBL" id="SELW01000098">
    <property type="protein sequence ID" value="TID30874.1"/>
    <property type="molecule type" value="Genomic_DNA"/>
</dbReference>
<keyword evidence="2" id="KW-1185">Reference proteome</keyword>
<name>A0A4T0X7U0_9ASCO</name>
<evidence type="ECO:0000313" key="2">
    <source>
        <dbReference type="Proteomes" id="UP000307173"/>
    </source>
</evidence>
<accession>A0A4T0X7U0</accession>
<reference evidence="1 2" key="1">
    <citation type="journal article" date="2019" name="Front. Genet.">
        <title>Whole-Genome Sequencing of the Opportunistic Yeast Pathogen Candida inconspicua Uncovers Its Hybrid Origin.</title>
        <authorList>
            <person name="Mixao V."/>
            <person name="Hansen A.P."/>
            <person name="Saus E."/>
            <person name="Boekhout T."/>
            <person name="Lass-Florl C."/>
            <person name="Gabaldon T."/>
        </authorList>
    </citation>
    <scope>NUCLEOTIDE SEQUENCE [LARGE SCALE GENOMIC DNA]</scope>
    <source>
        <strain evidence="1 2">CBS 180</strain>
    </source>
</reference>
<proteinExistence type="predicted"/>
<evidence type="ECO:0000313" key="1">
    <source>
        <dbReference type="EMBL" id="TID30874.1"/>
    </source>
</evidence>